<feature type="transmembrane region" description="Helical" evidence="1">
    <location>
        <begin position="34"/>
        <end position="51"/>
    </location>
</feature>
<keyword evidence="1" id="KW-1133">Transmembrane helix</keyword>
<dbReference type="RefSeq" id="WP_003773246.1">
    <property type="nucleotide sequence ID" value="NZ_ACLK02000001.1"/>
</dbReference>
<organism evidence="2 3">
    <name type="scientific">Erysipelothrix rhusiopathiae ATCC 19414</name>
    <dbReference type="NCBI Taxonomy" id="525280"/>
    <lineage>
        <taxon>Bacteria</taxon>
        <taxon>Bacillati</taxon>
        <taxon>Bacillota</taxon>
        <taxon>Erysipelotrichia</taxon>
        <taxon>Erysipelotrichales</taxon>
        <taxon>Erysipelotrichaceae</taxon>
        <taxon>Erysipelothrix</taxon>
    </lineage>
</organism>
<name>E7FUG9_ERYRH</name>
<dbReference type="EMBL" id="ACLK02000001">
    <property type="protein sequence ID" value="EFY09374.1"/>
    <property type="molecule type" value="Genomic_DNA"/>
</dbReference>
<sequence length="199" mass="22317">MWKSNSNKERLIATMIIWVGASILYGILGQSETLAAIFGIICMGSTAYVWIARNDKPSDKVAKRDKPKKKHVEPDEREIPYAMTSLRYLGGGTINKEKNVPIIVTSKGLRYGNEFIPIENITATAIETQSQILSRISATRMLAFGVFSLAMPKRKQINQNFLTVDYDHGFQSTLIFEGKKIVKVNSALIKAKQTSKYLK</sequence>
<evidence type="ECO:0000313" key="2">
    <source>
        <dbReference type="EMBL" id="EFY09374.1"/>
    </source>
</evidence>
<keyword evidence="1" id="KW-0472">Membrane</keyword>
<keyword evidence="1" id="KW-0812">Transmembrane</keyword>
<dbReference type="OrthoDB" id="9999941at2"/>
<evidence type="ECO:0000256" key="1">
    <source>
        <dbReference type="SAM" id="Phobius"/>
    </source>
</evidence>
<dbReference type="AlphaFoldDB" id="E7FUG9"/>
<protein>
    <submittedName>
        <fullName evidence="2">Uncharacterized protein</fullName>
    </submittedName>
</protein>
<dbReference type="Proteomes" id="UP000003028">
    <property type="component" value="Unassembled WGS sequence"/>
</dbReference>
<reference evidence="2" key="1">
    <citation type="submission" date="2011-01" db="EMBL/GenBank/DDBJ databases">
        <authorList>
            <person name="Muzny D."/>
            <person name="Qin X."/>
            <person name="Buhay C."/>
            <person name="Dugan-Rocha S."/>
            <person name="Ding Y."/>
            <person name="Chen G."/>
            <person name="Hawes A."/>
            <person name="Holder M."/>
            <person name="Jhangiani S."/>
            <person name="Johnson A."/>
            <person name="Khan Z."/>
            <person name="Li Z."/>
            <person name="Liu W."/>
            <person name="Liu X."/>
            <person name="Perez L."/>
            <person name="Shen H."/>
            <person name="Wang Q."/>
            <person name="Watt J."/>
            <person name="Xi L."/>
            <person name="Xin Y."/>
            <person name="Zhou J."/>
            <person name="Deng J."/>
            <person name="Jiang H."/>
            <person name="Liu Y."/>
            <person name="Qu J."/>
            <person name="Song X.-Z."/>
            <person name="Zhang L."/>
            <person name="Villasana D."/>
            <person name="Johnson A."/>
            <person name="Liu J."/>
            <person name="Liyanage D."/>
            <person name="Lorensuhewa L."/>
            <person name="Robinson T."/>
            <person name="Song A."/>
            <person name="Song B.-B."/>
            <person name="Dinh H."/>
            <person name="Thornton R."/>
            <person name="Coyle M."/>
            <person name="Francisco L."/>
            <person name="Jackson L."/>
            <person name="Javaid M."/>
            <person name="Korchina V."/>
            <person name="Kovar C."/>
            <person name="Mata R."/>
            <person name="Mathew T."/>
            <person name="Ngo R."/>
            <person name="Nguyen L."/>
            <person name="Nguyen N."/>
            <person name="Okwuonu G."/>
            <person name="Ongeri F."/>
            <person name="Pham C."/>
            <person name="Simmons D."/>
            <person name="Wilczek-Boney K."/>
            <person name="Hale W."/>
            <person name="Jakkamsetti A."/>
            <person name="Pham P."/>
            <person name="Ruth R."/>
            <person name="San Lucas F."/>
            <person name="Warren J."/>
            <person name="Zhang J."/>
            <person name="Zhao Z."/>
            <person name="Zhou C."/>
            <person name="Zhu D."/>
            <person name="Lee S."/>
            <person name="Bess C."/>
            <person name="Blankenburg K."/>
            <person name="Forbes L."/>
            <person name="Fu Q."/>
            <person name="Gubbala S."/>
            <person name="Hirani K."/>
            <person name="Jayaseelan J.C."/>
            <person name="Lara F."/>
            <person name="Munidasa M."/>
            <person name="Palculict T."/>
            <person name="Patil S."/>
            <person name="Pu L.-L."/>
            <person name="Saada N."/>
            <person name="Tang L."/>
            <person name="Weissenberger G."/>
            <person name="Zhu Y."/>
            <person name="Hemphill L."/>
            <person name="Shang Y."/>
            <person name="Youmans B."/>
            <person name="Ayvaz T."/>
            <person name="Ross M."/>
            <person name="Santibanez J."/>
            <person name="Aqrawi P."/>
            <person name="Gross S."/>
            <person name="Joshi V."/>
            <person name="Fowler G."/>
            <person name="Nazareth L."/>
            <person name="Reid J."/>
            <person name="Worley K."/>
            <person name="Petrosino J."/>
            <person name="Highlander S."/>
            <person name="Gibbs R."/>
        </authorList>
    </citation>
    <scope>NUCLEOTIDE SEQUENCE [LARGE SCALE GENOMIC DNA]</scope>
    <source>
        <strain evidence="2">ATCC 19414</strain>
    </source>
</reference>
<keyword evidence="3" id="KW-1185">Reference proteome</keyword>
<gene>
    <name evidence="2" type="ORF">HMPREF0357_10169</name>
</gene>
<comment type="caution">
    <text evidence="2">The sequence shown here is derived from an EMBL/GenBank/DDBJ whole genome shotgun (WGS) entry which is preliminary data.</text>
</comment>
<proteinExistence type="predicted"/>
<accession>E7FUG9</accession>
<feature type="transmembrane region" description="Helical" evidence="1">
    <location>
        <begin position="12"/>
        <end position="28"/>
    </location>
</feature>
<evidence type="ECO:0000313" key="3">
    <source>
        <dbReference type="Proteomes" id="UP000003028"/>
    </source>
</evidence>